<dbReference type="InterPro" id="IPR036259">
    <property type="entry name" value="MFS_trans_sf"/>
</dbReference>
<dbReference type="PANTHER" id="PTHR43791:SF38">
    <property type="entry name" value="MAJOR FACILITATOR SUPERFAMILY (MFS) PROFILE DOMAIN-CONTAINING PROTEIN"/>
    <property type="match status" value="1"/>
</dbReference>
<evidence type="ECO:0000256" key="4">
    <source>
        <dbReference type="ARBA" id="ARBA00022989"/>
    </source>
</evidence>
<evidence type="ECO:0000313" key="8">
    <source>
        <dbReference type="EMBL" id="KXJ89225.1"/>
    </source>
</evidence>
<dbReference type="InterPro" id="IPR020846">
    <property type="entry name" value="MFS_dom"/>
</dbReference>
<feature type="transmembrane region" description="Helical" evidence="6">
    <location>
        <begin position="429"/>
        <end position="450"/>
    </location>
</feature>
<feature type="transmembrane region" description="Helical" evidence="6">
    <location>
        <begin position="118"/>
        <end position="141"/>
    </location>
</feature>
<dbReference type="InterPro" id="IPR011701">
    <property type="entry name" value="MFS"/>
</dbReference>
<evidence type="ECO:0000256" key="5">
    <source>
        <dbReference type="ARBA" id="ARBA00023136"/>
    </source>
</evidence>
<dbReference type="AlphaFoldDB" id="A0A136IWE9"/>
<feature type="transmembrane region" description="Helical" evidence="6">
    <location>
        <begin position="300"/>
        <end position="320"/>
    </location>
</feature>
<evidence type="ECO:0000313" key="9">
    <source>
        <dbReference type="Proteomes" id="UP000070501"/>
    </source>
</evidence>
<organism evidence="8 9">
    <name type="scientific">Microdochium bolleyi</name>
    <dbReference type="NCBI Taxonomy" id="196109"/>
    <lineage>
        <taxon>Eukaryota</taxon>
        <taxon>Fungi</taxon>
        <taxon>Dikarya</taxon>
        <taxon>Ascomycota</taxon>
        <taxon>Pezizomycotina</taxon>
        <taxon>Sordariomycetes</taxon>
        <taxon>Xylariomycetidae</taxon>
        <taxon>Xylariales</taxon>
        <taxon>Microdochiaceae</taxon>
        <taxon>Microdochium</taxon>
    </lineage>
</organism>
<gene>
    <name evidence="8" type="ORF">Micbo1qcDRAFT_213582</name>
</gene>
<evidence type="ECO:0000256" key="1">
    <source>
        <dbReference type="ARBA" id="ARBA00004141"/>
    </source>
</evidence>
<dbReference type="OrthoDB" id="2962993at2759"/>
<dbReference type="FunFam" id="1.20.1250.20:FF:000057">
    <property type="entry name" value="MFS general substrate transporter"/>
    <property type="match status" value="1"/>
</dbReference>
<feature type="transmembrane region" description="Helical" evidence="6">
    <location>
        <begin position="359"/>
        <end position="384"/>
    </location>
</feature>
<dbReference type="Gene3D" id="1.20.1250.20">
    <property type="entry name" value="MFS general substrate transporter like domains"/>
    <property type="match status" value="2"/>
</dbReference>
<dbReference type="Proteomes" id="UP000070501">
    <property type="component" value="Unassembled WGS sequence"/>
</dbReference>
<feature type="transmembrane region" description="Helical" evidence="6">
    <location>
        <begin position="23"/>
        <end position="40"/>
    </location>
</feature>
<dbReference type="InParanoid" id="A0A136IWE9"/>
<dbReference type="SUPFAM" id="SSF103473">
    <property type="entry name" value="MFS general substrate transporter"/>
    <property type="match status" value="1"/>
</dbReference>
<keyword evidence="5 6" id="KW-0472">Membrane</keyword>
<feature type="domain" description="Major facilitator superfamily (MFS) profile" evidence="7">
    <location>
        <begin position="27"/>
        <end position="456"/>
    </location>
</feature>
<name>A0A136IWE9_9PEZI</name>
<keyword evidence="9" id="KW-1185">Reference proteome</keyword>
<dbReference type="Pfam" id="PF07690">
    <property type="entry name" value="MFS_1"/>
    <property type="match status" value="1"/>
</dbReference>
<dbReference type="GO" id="GO:0022857">
    <property type="term" value="F:transmembrane transporter activity"/>
    <property type="evidence" value="ECO:0007669"/>
    <property type="project" value="InterPro"/>
</dbReference>
<feature type="transmembrane region" description="Helical" evidence="6">
    <location>
        <begin position="187"/>
        <end position="210"/>
    </location>
</feature>
<dbReference type="PANTHER" id="PTHR43791">
    <property type="entry name" value="PERMEASE-RELATED"/>
    <property type="match status" value="1"/>
</dbReference>
<feature type="transmembrane region" description="Helical" evidence="6">
    <location>
        <begin position="153"/>
        <end position="175"/>
    </location>
</feature>
<keyword evidence="4 6" id="KW-1133">Transmembrane helix</keyword>
<feature type="transmembrane region" description="Helical" evidence="6">
    <location>
        <begin position="267"/>
        <end position="288"/>
    </location>
</feature>
<evidence type="ECO:0000256" key="6">
    <source>
        <dbReference type="SAM" id="Phobius"/>
    </source>
</evidence>
<evidence type="ECO:0000256" key="3">
    <source>
        <dbReference type="ARBA" id="ARBA00022692"/>
    </source>
</evidence>
<evidence type="ECO:0000259" key="7">
    <source>
        <dbReference type="PROSITE" id="PS50850"/>
    </source>
</evidence>
<dbReference type="GO" id="GO:0016020">
    <property type="term" value="C:membrane"/>
    <property type="evidence" value="ECO:0007669"/>
    <property type="project" value="UniProtKB-SubCell"/>
</dbReference>
<reference evidence="9" key="1">
    <citation type="submission" date="2016-02" db="EMBL/GenBank/DDBJ databases">
        <title>Draft genome sequence of Microdochium bolleyi, a fungal endophyte of beachgrass.</title>
        <authorList>
            <consortium name="DOE Joint Genome Institute"/>
            <person name="David A.S."/>
            <person name="May G."/>
            <person name="Haridas S."/>
            <person name="Lim J."/>
            <person name="Wang M."/>
            <person name="Labutti K."/>
            <person name="Lipzen A."/>
            <person name="Barry K."/>
            <person name="Grigoriev I.V."/>
        </authorList>
    </citation>
    <scope>NUCLEOTIDE SEQUENCE [LARGE SCALE GENOMIC DNA]</scope>
    <source>
        <strain evidence="9">J235TASD1</strain>
    </source>
</reference>
<keyword evidence="2" id="KW-0813">Transport</keyword>
<feature type="transmembrane region" description="Helical" evidence="6">
    <location>
        <begin position="332"/>
        <end position="353"/>
    </location>
</feature>
<comment type="subcellular location">
    <subcellularLocation>
        <location evidence="1">Membrane</location>
        <topology evidence="1">Multi-pass membrane protein</topology>
    </subcellularLocation>
</comment>
<feature type="transmembrane region" description="Helical" evidence="6">
    <location>
        <begin position="396"/>
        <end position="417"/>
    </location>
</feature>
<keyword evidence="3 6" id="KW-0812">Transmembrane</keyword>
<sequence>MKVDSNPPFVENTAAEKKLVRKIDLYLMPSIWLLYLLAYMDRSNIGNAKVAGMDRDLGMSDTDYSLAINLFQVSYVVFSVPSNMVLARTRASYYMSTIMGLWGIVVAAMAAARTPAQLWGLRFALGALEAGFSPAVFYVYSAWYRRHEQSKRFMVFWSAGILSGAFAGILAGLIASGLDGAHGLAGWRWLFLVEGIITVGIAFLSPLVLLDQPEQCKKFTPEERALAVRRLKADGFDTGTAALTTTTTTTDQVGLAHALWAALTTPAFWLIFIGFMMVDGSFSIGYFYPTLVAGLGYDSATAQFMTAPLYVVVLPFAVALSCAADRCPRHRGVLLAGTLVLGALFSAIAAAPAVRDDLVARYVLMCLLNCAMYSAVPLALSFATTELGGVEPATRAIALAVMSALGNLAQIYSSYLWPGADAPQYVKGFATYAGLLAFGACLYGVGWWLFRKRPLRARGLGE</sequence>
<dbReference type="EMBL" id="KQ964256">
    <property type="protein sequence ID" value="KXJ89225.1"/>
    <property type="molecule type" value="Genomic_DNA"/>
</dbReference>
<evidence type="ECO:0000256" key="2">
    <source>
        <dbReference type="ARBA" id="ARBA00022448"/>
    </source>
</evidence>
<feature type="transmembrane region" description="Helical" evidence="6">
    <location>
        <begin position="64"/>
        <end position="86"/>
    </location>
</feature>
<protein>
    <submittedName>
        <fullName evidence="8">Major facilitator superfamily domain-containing protein</fullName>
    </submittedName>
</protein>
<dbReference type="PROSITE" id="PS50850">
    <property type="entry name" value="MFS"/>
    <property type="match status" value="1"/>
</dbReference>
<accession>A0A136IWE9</accession>
<feature type="transmembrane region" description="Helical" evidence="6">
    <location>
        <begin position="93"/>
        <end position="112"/>
    </location>
</feature>
<proteinExistence type="predicted"/>